<gene>
    <name evidence="2" type="ORF">GALL_507310</name>
</gene>
<sequence length="57" mass="6002">MVPVSLQVIVEQTFDGLTEMTTQVVPLVNGQEGRCELSQAAGAPIQPEPVNHDGGGR</sequence>
<comment type="caution">
    <text evidence="2">The sequence shown here is derived from an EMBL/GenBank/DDBJ whole genome shotgun (WGS) entry which is preliminary data.</text>
</comment>
<dbReference type="AlphaFoldDB" id="A0A1J5PQY4"/>
<name>A0A1J5PQY4_9ZZZZ</name>
<proteinExistence type="predicted"/>
<reference evidence="2" key="1">
    <citation type="submission" date="2016-10" db="EMBL/GenBank/DDBJ databases">
        <title>Sequence of Gallionella enrichment culture.</title>
        <authorList>
            <person name="Poehlein A."/>
            <person name="Muehling M."/>
            <person name="Daniel R."/>
        </authorList>
    </citation>
    <scope>NUCLEOTIDE SEQUENCE</scope>
</reference>
<organism evidence="2">
    <name type="scientific">mine drainage metagenome</name>
    <dbReference type="NCBI Taxonomy" id="410659"/>
    <lineage>
        <taxon>unclassified sequences</taxon>
        <taxon>metagenomes</taxon>
        <taxon>ecological metagenomes</taxon>
    </lineage>
</organism>
<accession>A0A1J5PQY4</accession>
<protein>
    <submittedName>
        <fullName evidence="2">Uncharacterized protein</fullName>
    </submittedName>
</protein>
<feature type="region of interest" description="Disordered" evidence="1">
    <location>
        <begin position="38"/>
        <end position="57"/>
    </location>
</feature>
<dbReference type="EMBL" id="MLJW01005765">
    <property type="protein sequence ID" value="OIQ67691.1"/>
    <property type="molecule type" value="Genomic_DNA"/>
</dbReference>
<evidence type="ECO:0000256" key="1">
    <source>
        <dbReference type="SAM" id="MobiDB-lite"/>
    </source>
</evidence>
<evidence type="ECO:0000313" key="2">
    <source>
        <dbReference type="EMBL" id="OIQ67691.1"/>
    </source>
</evidence>